<proteinExistence type="predicted"/>
<gene>
    <name evidence="2" type="ORF">C475_00110</name>
</gene>
<keyword evidence="1" id="KW-0472">Membrane</keyword>
<keyword evidence="3" id="KW-1185">Reference proteome</keyword>
<feature type="transmembrane region" description="Helical" evidence="1">
    <location>
        <begin position="12"/>
        <end position="34"/>
    </location>
</feature>
<keyword evidence="1" id="KW-0812">Transmembrane</keyword>
<reference evidence="2 3" key="1">
    <citation type="journal article" date="2014" name="PLoS Genet.">
        <title>Phylogenetically driven sequencing of extremely halophilic archaea reveals strategies for static and dynamic osmo-response.</title>
        <authorList>
            <person name="Becker E.A."/>
            <person name="Seitzer P.M."/>
            <person name="Tritt A."/>
            <person name="Larsen D."/>
            <person name="Krusor M."/>
            <person name="Yao A.I."/>
            <person name="Wu D."/>
            <person name="Madern D."/>
            <person name="Eisen J.A."/>
            <person name="Darling A.E."/>
            <person name="Facciotti M.T."/>
        </authorList>
    </citation>
    <scope>NUCLEOTIDE SEQUENCE [LARGE SCALE GENOMIC DNA]</scope>
    <source>
        <strain evidence="2 3">2-9-1</strain>
    </source>
</reference>
<dbReference type="OrthoDB" id="224316at2157"/>
<dbReference type="RefSeq" id="WP_006881678.1">
    <property type="nucleotide sequence ID" value="NZ_AOIU01000003.1"/>
</dbReference>
<dbReference type="EMBL" id="AOIU01000003">
    <property type="protein sequence ID" value="ELZ30500.1"/>
    <property type="molecule type" value="Genomic_DNA"/>
</dbReference>
<sequence length="177" mass="19416">MTIDLDIPLRYLLIGCLTAVVATGVYLVVFSVAISPGPETATTTPPGPDTDIEFDGQFEMTESEFQARGAIISNPSSGASIGNISVYIYSDDETLVERRSVGEANSGVNISLRVDSAPEYVIIDSPEFWSRPGINPLYYHKDGTFDGQPNYQSRLITSKQDFPEFHRETVRVQSSGR</sequence>
<dbReference type="eggNOG" id="ENOG502N5CH">
    <property type="taxonomic scope" value="Archaea"/>
</dbReference>
<keyword evidence="1" id="KW-1133">Transmembrane helix</keyword>
<comment type="caution">
    <text evidence="2">The sequence shown here is derived from an EMBL/GenBank/DDBJ whole genome shotgun (WGS) entry which is preliminary data.</text>
</comment>
<accession>M0D4Z1</accession>
<dbReference type="Proteomes" id="UP000011626">
    <property type="component" value="Unassembled WGS sequence"/>
</dbReference>
<dbReference type="STRING" id="797114.C475_00110"/>
<name>M0D4Z1_9EURY</name>
<protein>
    <submittedName>
        <fullName evidence="2">Uncharacterized protein</fullName>
    </submittedName>
</protein>
<evidence type="ECO:0000256" key="1">
    <source>
        <dbReference type="SAM" id="Phobius"/>
    </source>
</evidence>
<evidence type="ECO:0000313" key="3">
    <source>
        <dbReference type="Proteomes" id="UP000011626"/>
    </source>
</evidence>
<organism evidence="2 3">
    <name type="scientific">Halosimplex carlsbadense 2-9-1</name>
    <dbReference type="NCBI Taxonomy" id="797114"/>
    <lineage>
        <taxon>Archaea</taxon>
        <taxon>Methanobacteriati</taxon>
        <taxon>Methanobacteriota</taxon>
        <taxon>Stenosarchaea group</taxon>
        <taxon>Halobacteria</taxon>
        <taxon>Halobacteriales</taxon>
        <taxon>Haloarculaceae</taxon>
        <taxon>Halosimplex</taxon>
    </lineage>
</organism>
<evidence type="ECO:0000313" key="2">
    <source>
        <dbReference type="EMBL" id="ELZ30500.1"/>
    </source>
</evidence>
<dbReference type="AlphaFoldDB" id="M0D4Z1"/>